<accession>A0A015JNB3</accession>
<dbReference type="InterPro" id="IPR000210">
    <property type="entry name" value="BTB/POZ_dom"/>
</dbReference>
<feature type="domain" description="BTB" evidence="1">
    <location>
        <begin position="23"/>
        <end position="97"/>
    </location>
</feature>
<name>A0A015JNB3_RHIIW</name>
<evidence type="ECO:0000313" key="4">
    <source>
        <dbReference type="Proteomes" id="UP000022910"/>
    </source>
</evidence>
<dbReference type="SUPFAM" id="SSF54695">
    <property type="entry name" value="POZ domain"/>
    <property type="match status" value="1"/>
</dbReference>
<dbReference type="GO" id="GO:0005737">
    <property type="term" value="C:cytoplasm"/>
    <property type="evidence" value="ECO:0007669"/>
    <property type="project" value="TreeGrafter"/>
</dbReference>
<evidence type="ECO:0000259" key="1">
    <source>
        <dbReference type="PROSITE" id="PS50097"/>
    </source>
</evidence>
<dbReference type="Gene3D" id="3.30.710.10">
    <property type="entry name" value="Potassium Channel Kv1.1, Chain A"/>
    <property type="match status" value="1"/>
</dbReference>
<dbReference type="Proteomes" id="UP000022910">
    <property type="component" value="Unassembled WGS sequence"/>
</dbReference>
<dbReference type="Pfam" id="PF07534">
    <property type="entry name" value="TLD"/>
    <property type="match status" value="1"/>
</dbReference>
<proteinExistence type="predicted"/>
<dbReference type="InterPro" id="IPR011333">
    <property type="entry name" value="SKP1/BTB/POZ_sf"/>
</dbReference>
<dbReference type="Gene3D" id="1.25.40.420">
    <property type="match status" value="1"/>
</dbReference>
<dbReference type="PROSITE" id="PS50097">
    <property type="entry name" value="BTB"/>
    <property type="match status" value="1"/>
</dbReference>
<dbReference type="SMART" id="SM00225">
    <property type="entry name" value="BTB"/>
    <property type="match status" value="1"/>
</dbReference>
<dbReference type="CDD" id="cd18186">
    <property type="entry name" value="BTB_POZ_ZBTB_KLHL-like"/>
    <property type="match status" value="1"/>
</dbReference>
<organism evidence="3 4">
    <name type="scientific">Rhizophagus irregularis (strain DAOM 197198w)</name>
    <name type="common">Glomus intraradices</name>
    <dbReference type="NCBI Taxonomy" id="1432141"/>
    <lineage>
        <taxon>Eukaryota</taxon>
        <taxon>Fungi</taxon>
        <taxon>Fungi incertae sedis</taxon>
        <taxon>Mucoromycota</taxon>
        <taxon>Glomeromycotina</taxon>
        <taxon>Glomeromycetes</taxon>
        <taxon>Glomerales</taxon>
        <taxon>Glomeraceae</taxon>
        <taxon>Rhizophagus</taxon>
    </lineage>
</organism>
<evidence type="ECO:0000313" key="3">
    <source>
        <dbReference type="EMBL" id="EXX71022.1"/>
    </source>
</evidence>
<sequence length="475" mass="56242">MLKKFFSKLSQNYIKLLEDDEYYDIKIEAGEDPYVRIFRAHKNILCYRSPNLRRIIASNNRSNNTNNLVHIRLPNISPEIFQIILKYIYGGFLSLNEQDTSDILKILAAADELCLQELIDYLQGYLIENKSEWIEQNFELTHRISFQSTNLLVIQQFCTNLMAKSPEKIFDSFDFTSLPETSLIKLIERDDLQMKEVEVWEHVLEWGLAKNSTFIPDPDTWTDDDFNTMKNTLQNCLPLIRFYCLSSQEFVRKVRPYKKLLKHQLYENLVNSYMDPDNGQNENILFPRNIKINSRIVDLRIISIISRWIDNNVTDNKFAYIRDLYLPYKFKLLLRGSRDGLTPKKFHELCDGKSNTVTFIKVRGTDEIIGGYNPIKWESNYDWGEAKDSFIFSLKSNDIFFKDGIISNIEVADCALWFSTTAGPCFGDDINIYASYEFTNYDEIHYQKRYYYEKRIRDDGEFFMEDYEVYQIIRE</sequence>
<protein>
    <recommendedName>
        <fullName evidence="5">Serine-enriched protein</fullName>
    </recommendedName>
</protein>
<dbReference type="PANTHER" id="PTHR46306:SF1">
    <property type="entry name" value="BTB_POZ DOMAIN-CONTAINING PROTEIN 9"/>
    <property type="match status" value="1"/>
</dbReference>
<keyword evidence="4" id="KW-1185">Reference proteome</keyword>
<dbReference type="InterPro" id="IPR006571">
    <property type="entry name" value="TLDc_dom"/>
</dbReference>
<dbReference type="EMBL" id="JEMT01016276">
    <property type="protein sequence ID" value="EXX71022.1"/>
    <property type="molecule type" value="Genomic_DNA"/>
</dbReference>
<dbReference type="Pfam" id="PF00651">
    <property type="entry name" value="BTB"/>
    <property type="match status" value="1"/>
</dbReference>
<dbReference type="PANTHER" id="PTHR46306">
    <property type="entry name" value="BTB/POZ DOMAIN-CONTAINING PROTEIN 9"/>
    <property type="match status" value="1"/>
</dbReference>
<gene>
    <name evidence="3" type="ORF">RirG_082220</name>
</gene>
<reference evidence="3 4" key="1">
    <citation type="submission" date="2014-02" db="EMBL/GenBank/DDBJ databases">
        <title>Single nucleus genome sequencing reveals high similarity among nuclei of an endomycorrhizal fungus.</title>
        <authorList>
            <person name="Lin K."/>
            <person name="Geurts R."/>
            <person name="Zhang Z."/>
            <person name="Limpens E."/>
            <person name="Saunders D.G."/>
            <person name="Mu D."/>
            <person name="Pang E."/>
            <person name="Cao H."/>
            <person name="Cha H."/>
            <person name="Lin T."/>
            <person name="Zhou Q."/>
            <person name="Shang Y."/>
            <person name="Li Y."/>
            <person name="Ivanov S."/>
            <person name="Sharma T."/>
            <person name="Velzen R.V."/>
            <person name="Ruijter N.D."/>
            <person name="Aanen D.K."/>
            <person name="Win J."/>
            <person name="Kamoun S."/>
            <person name="Bisseling T."/>
            <person name="Huang S."/>
        </authorList>
    </citation>
    <scope>NUCLEOTIDE SEQUENCE [LARGE SCALE GENOMIC DNA]</scope>
    <source>
        <strain evidence="4">DAOM197198w</strain>
    </source>
</reference>
<feature type="domain" description="TLDc" evidence="2">
    <location>
        <begin position="295"/>
        <end position="473"/>
    </location>
</feature>
<dbReference type="InterPro" id="IPR052407">
    <property type="entry name" value="BTB_POZ_domain_cont_9"/>
</dbReference>
<comment type="caution">
    <text evidence="3">The sequence shown here is derived from an EMBL/GenBank/DDBJ whole genome shotgun (WGS) entry which is preliminary data.</text>
</comment>
<evidence type="ECO:0000259" key="2">
    <source>
        <dbReference type="PROSITE" id="PS51886"/>
    </source>
</evidence>
<dbReference type="InterPro" id="IPR011705">
    <property type="entry name" value="BACK"/>
</dbReference>
<dbReference type="AlphaFoldDB" id="A0A015JNB3"/>
<dbReference type="HOGENOM" id="CLU_021542_0_2_1"/>
<dbReference type="PROSITE" id="PS51886">
    <property type="entry name" value="TLDC"/>
    <property type="match status" value="1"/>
</dbReference>
<dbReference type="Pfam" id="PF07707">
    <property type="entry name" value="BACK"/>
    <property type="match status" value="1"/>
</dbReference>
<evidence type="ECO:0008006" key="5">
    <source>
        <dbReference type="Google" id="ProtNLM"/>
    </source>
</evidence>